<feature type="compositionally biased region" description="Gly residues" evidence="1">
    <location>
        <begin position="19"/>
        <end position="44"/>
    </location>
</feature>
<evidence type="ECO:0000313" key="3">
    <source>
        <dbReference type="Proteomes" id="UP000305948"/>
    </source>
</evidence>
<dbReference type="EMBL" id="ML213529">
    <property type="protein sequence ID" value="TFK46473.1"/>
    <property type="molecule type" value="Genomic_DNA"/>
</dbReference>
<gene>
    <name evidence="2" type="ORF">OE88DRAFT_893085</name>
</gene>
<organism evidence="2 3">
    <name type="scientific">Heliocybe sulcata</name>
    <dbReference type="NCBI Taxonomy" id="5364"/>
    <lineage>
        <taxon>Eukaryota</taxon>
        <taxon>Fungi</taxon>
        <taxon>Dikarya</taxon>
        <taxon>Basidiomycota</taxon>
        <taxon>Agaricomycotina</taxon>
        <taxon>Agaricomycetes</taxon>
        <taxon>Gloeophyllales</taxon>
        <taxon>Gloeophyllaceae</taxon>
        <taxon>Heliocybe</taxon>
    </lineage>
</organism>
<dbReference type="Proteomes" id="UP000305948">
    <property type="component" value="Unassembled WGS sequence"/>
</dbReference>
<proteinExistence type="predicted"/>
<feature type="compositionally biased region" description="Low complexity" evidence="1">
    <location>
        <begin position="58"/>
        <end position="72"/>
    </location>
</feature>
<evidence type="ECO:0000256" key="1">
    <source>
        <dbReference type="SAM" id="MobiDB-lite"/>
    </source>
</evidence>
<feature type="compositionally biased region" description="Polar residues" evidence="1">
    <location>
        <begin position="1"/>
        <end position="11"/>
    </location>
</feature>
<protein>
    <submittedName>
        <fullName evidence="2">Uncharacterized protein</fullName>
    </submittedName>
</protein>
<sequence>MYVPFISTSKRNVYRRKGGGGGGKGGGGGGGSSGGKSGSGGSSGDGSNSGRQSTIPLAGGAAASGSRSASTYGAGGGRSITIPSGQLFSGRTAGGGTRAQVYGTRTYGSGYPGVASRGVAGLGFPFYFWPLAWGGGLGYGAAYLHTHEYGDPNNSSRPGGPMFAATLPSASQNTTLHVLADNSTVLSLVSSVQSNCSSLLSSSISAPVPYNDTDPSAPRPEQVVQYYRASSIALSLDGYNDTAVLTGGNDTTQQDVALPSWVDATFLDCVNQTIGLAAPLISGADAQLAAPNQQMIGFVALGWILWTLYFRI</sequence>
<feature type="region of interest" description="Disordered" evidence="1">
    <location>
        <begin position="1"/>
        <end position="77"/>
    </location>
</feature>
<keyword evidence="3" id="KW-1185">Reference proteome</keyword>
<dbReference type="STRING" id="5364.A0A5C3MP02"/>
<dbReference type="OrthoDB" id="3365917at2759"/>
<accession>A0A5C3MP02</accession>
<name>A0A5C3MP02_9AGAM</name>
<evidence type="ECO:0000313" key="2">
    <source>
        <dbReference type="EMBL" id="TFK46473.1"/>
    </source>
</evidence>
<reference evidence="2 3" key="1">
    <citation type="journal article" date="2019" name="Nat. Ecol. Evol.">
        <title>Megaphylogeny resolves global patterns of mushroom evolution.</title>
        <authorList>
            <person name="Varga T."/>
            <person name="Krizsan K."/>
            <person name="Foldi C."/>
            <person name="Dima B."/>
            <person name="Sanchez-Garcia M."/>
            <person name="Sanchez-Ramirez S."/>
            <person name="Szollosi G.J."/>
            <person name="Szarkandi J.G."/>
            <person name="Papp V."/>
            <person name="Albert L."/>
            <person name="Andreopoulos W."/>
            <person name="Angelini C."/>
            <person name="Antonin V."/>
            <person name="Barry K.W."/>
            <person name="Bougher N.L."/>
            <person name="Buchanan P."/>
            <person name="Buyck B."/>
            <person name="Bense V."/>
            <person name="Catcheside P."/>
            <person name="Chovatia M."/>
            <person name="Cooper J."/>
            <person name="Damon W."/>
            <person name="Desjardin D."/>
            <person name="Finy P."/>
            <person name="Geml J."/>
            <person name="Haridas S."/>
            <person name="Hughes K."/>
            <person name="Justo A."/>
            <person name="Karasinski D."/>
            <person name="Kautmanova I."/>
            <person name="Kiss B."/>
            <person name="Kocsube S."/>
            <person name="Kotiranta H."/>
            <person name="LaButti K.M."/>
            <person name="Lechner B.E."/>
            <person name="Liimatainen K."/>
            <person name="Lipzen A."/>
            <person name="Lukacs Z."/>
            <person name="Mihaltcheva S."/>
            <person name="Morgado L.N."/>
            <person name="Niskanen T."/>
            <person name="Noordeloos M.E."/>
            <person name="Ohm R.A."/>
            <person name="Ortiz-Santana B."/>
            <person name="Ovrebo C."/>
            <person name="Racz N."/>
            <person name="Riley R."/>
            <person name="Savchenko A."/>
            <person name="Shiryaev A."/>
            <person name="Soop K."/>
            <person name="Spirin V."/>
            <person name="Szebenyi C."/>
            <person name="Tomsovsky M."/>
            <person name="Tulloss R.E."/>
            <person name="Uehling J."/>
            <person name="Grigoriev I.V."/>
            <person name="Vagvolgyi C."/>
            <person name="Papp T."/>
            <person name="Martin F.M."/>
            <person name="Miettinen O."/>
            <person name="Hibbett D.S."/>
            <person name="Nagy L.G."/>
        </authorList>
    </citation>
    <scope>NUCLEOTIDE SEQUENCE [LARGE SCALE GENOMIC DNA]</scope>
    <source>
        <strain evidence="2 3">OMC1185</strain>
    </source>
</reference>
<dbReference type="AlphaFoldDB" id="A0A5C3MP02"/>